<dbReference type="EMBL" id="JQCR01000003">
    <property type="protein sequence ID" value="KGE16819.1"/>
    <property type="molecule type" value="Genomic_DNA"/>
</dbReference>
<evidence type="ECO:0000256" key="1">
    <source>
        <dbReference type="ARBA" id="ARBA00022603"/>
    </source>
</evidence>
<dbReference type="OrthoDB" id="7365827at2"/>
<dbReference type="InterPro" id="IPR041698">
    <property type="entry name" value="Methyltransf_25"/>
</dbReference>
<comment type="caution">
    <text evidence="4">The sequence shown here is derived from an EMBL/GenBank/DDBJ whole genome shotgun (WGS) entry which is preliminary data.</text>
</comment>
<dbReference type="AlphaFoldDB" id="A0A098M2Z3"/>
<evidence type="ECO:0000256" key="2">
    <source>
        <dbReference type="ARBA" id="ARBA00022679"/>
    </source>
</evidence>
<dbReference type="PANTHER" id="PTHR43861">
    <property type="entry name" value="TRANS-ACONITATE 2-METHYLTRANSFERASE-RELATED"/>
    <property type="match status" value="1"/>
</dbReference>
<dbReference type="GO" id="GO:0032259">
    <property type="term" value="P:methylation"/>
    <property type="evidence" value="ECO:0007669"/>
    <property type="project" value="UniProtKB-KW"/>
</dbReference>
<dbReference type="Gene3D" id="3.40.50.150">
    <property type="entry name" value="Vaccinia Virus protein VP39"/>
    <property type="match status" value="1"/>
</dbReference>
<evidence type="ECO:0000313" key="4">
    <source>
        <dbReference type="EMBL" id="KGE16819.1"/>
    </source>
</evidence>
<evidence type="ECO:0000313" key="5">
    <source>
        <dbReference type="Proteomes" id="UP000029734"/>
    </source>
</evidence>
<reference evidence="4 5" key="2">
    <citation type="submission" date="2014-10" db="EMBL/GenBank/DDBJ databases">
        <title>Comparative genomics of the Paenibacillus odorifer group.</title>
        <authorList>
            <person name="Tsai Y.-C."/>
            <person name="Martin N."/>
            <person name="Korlach J."/>
            <person name="Wiedmann M."/>
        </authorList>
    </citation>
    <scope>NUCLEOTIDE SEQUENCE [LARGE SCALE GENOMIC DNA]</scope>
    <source>
        <strain evidence="4 5">DSM 18334</strain>
    </source>
</reference>
<reference evidence="4 5" key="1">
    <citation type="submission" date="2014-08" db="EMBL/GenBank/DDBJ databases">
        <authorList>
            <person name="den Bakker H.C."/>
        </authorList>
    </citation>
    <scope>NUCLEOTIDE SEQUENCE [LARGE SCALE GENOMIC DNA]</scope>
    <source>
        <strain evidence="4 5">DSM 18334</strain>
    </source>
</reference>
<keyword evidence="1 4" id="KW-0489">Methyltransferase</keyword>
<dbReference type="Pfam" id="PF13649">
    <property type="entry name" value="Methyltransf_25"/>
    <property type="match status" value="1"/>
</dbReference>
<dbReference type="PANTHER" id="PTHR43861:SF1">
    <property type="entry name" value="TRANS-ACONITATE 2-METHYLTRANSFERASE"/>
    <property type="match status" value="1"/>
</dbReference>
<dbReference type="RefSeq" id="WP_036655085.1">
    <property type="nucleotide sequence ID" value="NZ_JQCR01000003.1"/>
</dbReference>
<protein>
    <submittedName>
        <fullName evidence="4">Methyltransferase type 11</fullName>
    </submittedName>
</protein>
<name>A0A098M2Z3_9BACL</name>
<dbReference type="SUPFAM" id="SSF53335">
    <property type="entry name" value="S-adenosyl-L-methionine-dependent methyltransferases"/>
    <property type="match status" value="1"/>
</dbReference>
<evidence type="ECO:0000259" key="3">
    <source>
        <dbReference type="Pfam" id="PF13649"/>
    </source>
</evidence>
<proteinExistence type="predicted"/>
<dbReference type="STRING" id="268407.PWYN_19205"/>
<dbReference type="CDD" id="cd02440">
    <property type="entry name" value="AdoMet_MTases"/>
    <property type="match status" value="1"/>
</dbReference>
<dbReference type="GO" id="GO:0008168">
    <property type="term" value="F:methyltransferase activity"/>
    <property type="evidence" value="ECO:0007669"/>
    <property type="project" value="UniProtKB-KW"/>
</dbReference>
<sequence length="200" mass="22878">MKITSTLEHYELLIDEGNDPAQDPPALQTYMSRWDGPIFFNSLIPKHKVVLDIGVGTGRIAREVLKMDCKFLVGIDISPKTLDRARSNLSQYANVELVNSDINHFIRPNTFDAAYSVLTFLHIEDKEKALFNIYSSLKNNGTIVLSVSKDEEWLECNDRKIKLYPIKVEEYIHLLQLVGFEIESIQETESKYATIIKGKK</sequence>
<keyword evidence="5" id="KW-1185">Reference proteome</keyword>
<dbReference type="Proteomes" id="UP000029734">
    <property type="component" value="Unassembled WGS sequence"/>
</dbReference>
<dbReference type="eggNOG" id="COG2227">
    <property type="taxonomic scope" value="Bacteria"/>
</dbReference>
<accession>A0A098M2Z3</accession>
<feature type="domain" description="Methyltransferase" evidence="3">
    <location>
        <begin position="50"/>
        <end position="141"/>
    </location>
</feature>
<keyword evidence="2 4" id="KW-0808">Transferase</keyword>
<gene>
    <name evidence="4" type="ORF">PWYN_19205</name>
</gene>
<dbReference type="InterPro" id="IPR029063">
    <property type="entry name" value="SAM-dependent_MTases_sf"/>
</dbReference>
<organism evidence="4 5">
    <name type="scientific">Paenibacillus wynnii</name>
    <dbReference type="NCBI Taxonomy" id="268407"/>
    <lineage>
        <taxon>Bacteria</taxon>
        <taxon>Bacillati</taxon>
        <taxon>Bacillota</taxon>
        <taxon>Bacilli</taxon>
        <taxon>Bacillales</taxon>
        <taxon>Paenibacillaceae</taxon>
        <taxon>Paenibacillus</taxon>
    </lineage>
</organism>